<dbReference type="InterPro" id="IPR003593">
    <property type="entry name" value="AAA+_ATPase"/>
</dbReference>
<evidence type="ECO:0000256" key="8">
    <source>
        <dbReference type="ARBA" id="ARBA00023186"/>
    </source>
</evidence>
<dbReference type="CDD" id="cd00009">
    <property type="entry name" value="AAA"/>
    <property type="match status" value="1"/>
</dbReference>
<dbReference type="Pfam" id="PF17865">
    <property type="entry name" value="AAA_lid_5"/>
    <property type="match status" value="1"/>
</dbReference>
<evidence type="ECO:0000256" key="1">
    <source>
        <dbReference type="ARBA" id="ARBA00004604"/>
    </source>
</evidence>
<dbReference type="InterPro" id="IPR027417">
    <property type="entry name" value="P-loop_NTPase"/>
</dbReference>
<dbReference type="Pfam" id="PF07728">
    <property type="entry name" value="AAA_5"/>
    <property type="match status" value="8"/>
</dbReference>
<feature type="compositionally biased region" description="Acidic residues" evidence="11">
    <location>
        <begin position="4614"/>
        <end position="4625"/>
    </location>
</feature>
<evidence type="ECO:0000256" key="11">
    <source>
        <dbReference type="SAM" id="MobiDB-lite"/>
    </source>
</evidence>
<feature type="compositionally biased region" description="Basic and acidic residues" evidence="11">
    <location>
        <begin position="4228"/>
        <end position="4241"/>
    </location>
</feature>
<evidence type="ECO:0000259" key="12">
    <source>
        <dbReference type="PROSITE" id="PS50234"/>
    </source>
</evidence>
<dbReference type="InterPro" id="IPR041190">
    <property type="entry name" value="Midasin_AAA_lid_5"/>
</dbReference>
<dbReference type="Pfam" id="PF17867">
    <property type="entry name" value="AAA_lid_7"/>
    <property type="match status" value="3"/>
</dbReference>
<dbReference type="InterPro" id="IPR036465">
    <property type="entry name" value="vWFA_dom_sf"/>
</dbReference>
<feature type="compositionally biased region" description="Basic and acidic residues" evidence="11">
    <location>
        <begin position="4665"/>
        <end position="4680"/>
    </location>
</feature>
<proteinExistence type="inferred from homology"/>
<dbReference type="GO" id="GO:0005524">
    <property type="term" value="F:ATP binding"/>
    <property type="evidence" value="ECO:0007669"/>
    <property type="project" value="UniProtKB-KW"/>
</dbReference>
<feature type="compositionally biased region" description="Acidic residues" evidence="11">
    <location>
        <begin position="4303"/>
        <end position="4313"/>
    </location>
</feature>
<dbReference type="GO" id="GO:0000055">
    <property type="term" value="P:ribosomal large subunit export from nucleus"/>
    <property type="evidence" value="ECO:0007669"/>
    <property type="project" value="TreeGrafter"/>
</dbReference>
<dbReference type="GO" id="GO:0016887">
    <property type="term" value="F:ATP hydrolysis activity"/>
    <property type="evidence" value="ECO:0007669"/>
    <property type="project" value="InterPro"/>
</dbReference>
<feature type="compositionally biased region" description="Basic and acidic residues" evidence="11">
    <location>
        <begin position="4251"/>
        <end position="4261"/>
    </location>
</feature>
<keyword evidence="7 10" id="KW-0067">ATP-binding</keyword>
<dbReference type="RefSeq" id="XP_036627757.1">
    <property type="nucleotide sequence ID" value="XM_036780374.1"/>
</dbReference>
<dbReference type="EMBL" id="JACETU010000008">
    <property type="protein sequence ID" value="KAF7422725.1"/>
    <property type="molecule type" value="Genomic_DNA"/>
</dbReference>
<dbReference type="SMART" id="SM00382">
    <property type="entry name" value="AAA"/>
    <property type="match status" value="5"/>
</dbReference>
<dbReference type="GO" id="GO:0000027">
    <property type="term" value="P:ribosomal large subunit assembly"/>
    <property type="evidence" value="ECO:0007669"/>
    <property type="project" value="InterPro"/>
</dbReference>
<protein>
    <recommendedName>
        <fullName evidence="4 10">Midasin</fullName>
    </recommendedName>
</protein>
<feature type="compositionally biased region" description="Acidic residues" evidence="11">
    <location>
        <begin position="4188"/>
        <end position="4222"/>
    </location>
</feature>
<dbReference type="InterPro" id="IPR002035">
    <property type="entry name" value="VWF_A"/>
</dbReference>
<dbReference type="PIRSF" id="PIRSF010340">
    <property type="entry name" value="Midasin"/>
    <property type="match status" value="1"/>
</dbReference>
<feature type="compositionally biased region" description="Polar residues" evidence="11">
    <location>
        <begin position="4626"/>
        <end position="4641"/>
    </location>
</feature>
<dbReference type="InterPro" id="IPR048617">
    <property type="entry name" value="MDN1_AAA_lid_4"/>
</dbReference>
<evidence type="ECO:0000313" key="13">
    <source>
        <dbReference type="EMBL" id="KAF7422725.1"/>
    </source>
</evidence>
<evidence type="ECO:0000256" key="6">
    <source>
        <dbReference type="ARBA" id="ARBA00022741"/>
    </source>
</evidence>
<dbReference type="InterPro" id="IPR040848">
    <property type="entry name" value="AAA_lid_7"/>
</dbReference>
<dbReference type="Pfam" id="PF21108">
    <property type="entry name" value="MDN1_4th"/>
    <property type="match status" value="1"/>
</dbReference>
<feature type="compositionally biased region" description="Acidic residues" evidence="11">
    <location>
        <begin position="4346"/>
        <end position="4378"/>
    </location>
</feature>
<dbReference type="FunFam" id="3.40.50.300:FF:000712">
    <property type="entry name" value="Midasin"/>
    <property type="match status" value="1"/>
</dbReference>
<feature type="region of interest" description="Disordered" evidence="11">
    <location>
        <begin position="4120"/>
        <end position="4695"/>
    </location>
</feature>
<dbReference type="Proteomes" id="UP000623687">
    <property type="component" value="Unassembled WGS sequence"/>
</dbReference>
<feature type="compositionally biased region" description="Basic and acidic residues" evidence="11">
    <location>
        <begin position="4269"/>
        <end position="4302"/>
    </location>
</feature>
<dbReference type="GO" id="GO:0030687">
    <property type="term" value="C:preribosome, large subunit precursor"/>
    <property type="evidence" value="ECO:0007669"/>
    <property type="project" value="TreeGrafter"/>
</dbReference>
<dbReference type="InterPro" id="IPR012099">
    <property type="entry name" value="Midasin"/>
</dbReference>
<keyword evidence="6 10" id="KW-0547">Nucleotide-binding</keyword>
<keyword evidence="14" id="KW-1185">Reference proteome</keyword>
<evidence type="ECO:0000313" key="14">
    <source>
        <dbReference type="Proteomes" id="UP000623687"/>
    </source>
</evidence>
<dbReference type="GeneID" id="59380699"/>
<feature type="compositionally biased region" description="Low complexity" evidence="11">
    <location>
        <begin position="4422"/>
        <end position="4433"/>
    </location>
</feature>
<keyword evidence="8 10" id="KW-0143">Chaperone</keyword>
<dbReference type="Gene3D" id="3.40.50.300">
    <property type="entry name" value="P-loop containing nucleotide triphosphate hydrolases"/>
    <property type="match status" value="6"/>
</dbReference>
<comment type="similarity">
    <text evidence="3 10">Belongs to the midasin family.</text>
</comment>
<gene>
    <name evidence="13" type="ORF">PC9H_010881</name>
</gene>
<feature type="compositionally biased region" description="Low complexity" evidence="11">
    <location>
        <begin position="4494"/>
        <end position="4514"/>
    </location>
</feature>
<evidence type="ECO:0000256" key="5">
    <source>
        <dbReference type="ARBA" id="ARBA00022553"/>
    </source>
</evidence>
<dbReference type="VEuPathDB" id="FungiDB:PC9H_010881"/>
<dbReference type="SUPFAM" id="SSF53300">
    <property type="entry name" value="vWA-like"/>
    <property type="match status" value="1"/>
</dbReference>
<dbReference type="PROSITE" id="PS50234">
    <property type="entry name" value="VWFA"/>
    <property type="match status" value="1"/>
</dbReference>
<dbReference type="InterPro" id="IPR025662">
    <property type="entry name" value="Sigma_54_int_dom_ATP-bd_1"/>
</dbReference>
<dbReference type="PANTHER" id="PTHR48103:SF2">
    <property type="entry name" value="MIDASIN"/>
    <property type="match status" value="1"/>
</dbReference>
<evidence type="ECO:0000256" key="4">
    <source>
        <dbReference type="ARBA" id="ARBA00017143"/>
    </source>
</evidence>
<dbReference type="FunFam" id="3.40.50.300:FF:001368">
    <property type="entry name" value="Midasin"/>
    <property type="match status" value="1"/>
</dbReference>
<keyword evidence="5" id="KW-0597">Phosphoprotein</keyword>
<feature type="compositionally biased region" description="Basic and acidic residues" evidence="11">
    <location>
        <begin position="4562"/>
        <end position="4571"/>
    </location>
</feature>
<reference evidence="13" key="1">
    <citation type="submission" date="2019-07" db="EMBL/GenBank/DDBJ databases">
        <authorList>
            <person name="Palmer J.M."/>
        </authorList>
    </citation>
    <scope>NUCLEOTIDE SEQUENCE</scope>
    <source>
        <strain evidence="13">PC9</strain>
    </source>
</reference>
<evidence type="ECO:0000256" key="3">
    <source>
        <dbReference type="ARBA" id="ARBA00007188"/>
    </source>
</evidence>
<evidence type="ECO:0000256" key="2">
    <source>
        <dbReference type="ARBA" id="ARBA00004642"/>
    </source>
</evidence>
<dbReference type="PANTHER" id="PTHR48103">
    <property type="entry name" value="MIDASIN-RELATED"/>
    <property type="match status" value="1"/>
</dbReference>
<dbReference type="PROSITE" id="PS00675">
    <property type="entry name" value="SIGMA54_INTERACT_1"/>
    <property type="match status" value="2"/>
</dbReference>
<evidence type="ECO:0000256" key="10">
    <source>
        <dbReference type="PIRNR" id="PIRNR010340"/>
    </source>
</evidence>
<keyword evidence="9 10" id="KW-0539">Nucleus</keyword>
<organism evidence="13 14">
    <name type="scientific">Pleurotus ostreatus</name>
    <name type="common">Oyster mushroom</name>
    <name type="synonym">White-rot fungus</name>
    <dbReference type="NCBI Taxonomy" id="5322"/>
    <lineage>
        <taxon>Eukaryota</taxon>
        <taxon>Fungi</taxon>
        <taxon>Dikarya</taxon>
        <taxon>Basidiomycota</taxon>
        <taxon>Agaricomycotina</taxon>
        <taxon>Agaricomycetes</taxon>
        <taxon>Agaricomycetidae</taxon>
        <taxon>Agaricales</taxon>
        <taxon>Pleurotineae</taxon>
        <taxon>Pleurotaceae</taxon>
        <taxon>Pleurotus</taxon>
    </lineage>
</organism>
<dbReference type="GO" id="GO:0005654">
    <property type="term" value="C:nucleoplasm"/>
    <property type="evidence" value="ECO:0007669"/>
    <property type="project" value="UniProtKB-SubCell"/>
</dbReference>
<comment type="caution">
    <text evidence="13">The sequence shown here is derived from an EMBL/GenBank/DDBJ whole genome shotgun (WGS) entry which is preliminary data.</text>
</comment>
<feature type="domain" description="VWFA" evidence="12">
    <location>
        <begin position="4775"/>
        <end position="4997"/>
    </location>
</feature>
<evidence type="ECO:0000256" key="7">
    <source>
        <dbReference type="ARBA" id="ARBA00022840"/>
    </source>
</evidence>
<dbReference type="OrthoDB" id="5186at2759"/>
<name>A0A8H6ZKQ2_PLEOS</name>
<dbReference type="InterPro" id="IPR011704">
    <property type="entry name" value="ATPase_dyneun-rel_AAA"/>
</dbReference>
<feature type="compositionally biased region" description="Basic and acidic residues" evidence="11">
    <location>
        <begin position="4153"/>
        <end position="4180"/>
    </location>
</feature>
<accession>A0A8H6ZKQ2</accession>
<dbReference type="SUPFAM" id="SSF52540">
    <property type="entry name" value="P-loop containing nucleoside triphosphate hydrolases"/>
    <property type="match status" value="6"/>
</dbReference>
<dbReference type="GO" id="GO:0005730">
    <property type="term" value="C:nucleolus"/>
    <property type="evidence" value="ECO:0007669"/>
    <property type="project" value="UniProtKB-SubCell"/>
</dbReference>
<comment type="function">
    <text evidence="10">Nuclear chaperone required for maturation and nuclear export of pre-60S ribosome subunits.</text>
</comment>
<comment type="subcellular location">
    <subcellularLocation>
        <location evidence="1">Nucleus</location>
        <location evidence="1">Nucleolus</location>
    </subcellularLocation>
    <subcellularLocation>
        <location evidence="2">Nucleus</location>
        <location evidence="2">Nucleoplasm</location>
    </subcellularLocation>
</comment>
<evidence type="ECO:0000256" key="9">
    <source>
        <dbReference type="ARBA" id="ARBA00023242"/>
    </source>
</evidence>
<feature type="compositionally biased region" description="Acidic residues" evidence="11">
    <location>
        <begin position="4408"/>
        <end position="4421"/>
    </location>
</feature>
<sequence length="5000" mass="555574">MDRVQNPLAIDLTKQTRILVEELASSDFTASIQACRDAGELLATLSKLLATPTLTLLIARLFRPILIDLCARWLEPSNEREHQLVALCLLIGFHEELFPILYRILRETPFENGPLQCIPTDPSTIPVDRLHRLLLAYYRILQANRELADELCWPLHYLSRLMWTNGLDAGARLLAIQCYAQQSEMGEAERLVIEGEALGPPCEKDCWIDCGSEVRVDGWILPLVEATRVQNARRDIANDQQYFYSRDETISLSQLSPYTANVHGILLVRDACNDQPQSNLVSTDTAIRSLQTLAIHMSLRVPVLLTSPPSCGKSLLLSHLASILYPKAQNQIITIHFADTSLDPRSLLGSYISSPTQPGTFEWKDGTLVRAMKQGKWVVLEDIDRGSSEVLGVIKPLAKSLRLDKWIGGRGAIDVPGHGRVVAAHDFALFATRSVPLSKNGAFPPAAFFGAHKFHEVQVPAPTADELQLIIDTRFPRLAGALAKSLIHLWQAVVALGSTASVRDIGMRELEKYCQRVSDLLPSSFASAPASDLVSLESMFPNSSLREDMYAEARDVFFGSGCISAMARSHLDAIAAVIAQHLGLDPERQRWVLNGVSPYFDTEKDANGFVVAVHAGRTRLPARPSKNTMDTLQSRPFALHKPAVSLLSRIATAVSLSEPILLTGETGTGKTSVISYLAALLRRPLISLNLSHQTESADLLGGFKPIDARMPASSLYSRFLDLFGTTFSRKKEKNIQFEEFVRKAVAEENWKRCAALWGEAIRLAKERIIKVQQETANNPEAPRKRRKLAGDELSQWTSFADDVAQFEMQYVTSQGRFAFGFVEGPLVSAIKNGEWVLLDEVNLASPETLECIAGLLHGPTSSITLTEQGALEPVPRHPDFRLFACMNPATDVGKKDLPPNIRARFTEFDVPAPDADRETLLTIVNQYIGHAAVGDKAAVMNIAEFYIAVKQLVEAGQIADGANHRPHFSMRTLARALTFAADITRVYGLRRAIWEGCLMAFTMVLDAPSAQTVIALAHKHLLAGVRNPRSLLTNEPSDMEYTRSDRYVKFGPFYLEKGPFPEDPMEEYIMTPSVETKLIDLARIILTRRFPVLIEGPTSSGKTSSVEYLARRTGHRFIRINNHEHTDIQEYIGSYVSDPVTGKFVFKDGLLVQALRHGDWIVLDELNLAPTDVLEALNRLLDDNRELVIPETHEVVKPHPHFMLFAAQNPPGLYGGRKVLSRAFRNRFLEVHYEDVPRAELETILCQRCKIAPSYGKKIVAVFRELQKKRQGSRVFDSKEGFATLRDLFRWAGRDAVGYQELAENGYMLLAERARRDDEKAVVKEVIESIMGVKIDEKAMYRFDRMDRDIVNYLGCPLPDPYQIIWTSAMQRMFILIARALRFNEPVLLVGETGSGKTSICQLYADTLSRELQTLNCHQNTESSDLIGGLRPVRNRAAAEAEVLQDVALSLSGMNIPAEPLTRDSLLARINDVLSSANALDPRNVAILEDARHGLLRLGRIFEWRDGPLIQAMRQGTTFLLDEISLADDSVLERLNSVLEPARTIVLAERGGDHSEPPFIKAVDNFKLVATMNPGGDYGKKELSPALRNRFTEIWVPAVEDRSDLELIISNRWEFEMLRPFTTKVLDFTEWLCHQVGDTTLTSLRDVLAWVAFSNSIYRQASDNGMTPNAIFHHAAQMTLLDGLGSLPQLMTYSGDAINSLRSKALAQLQDLAPVHHPVSNHPTSDPTSSIWFGPFCFPIGPNGSNSPAFNLETPTTQMNAMRVVRACQVPKPILLEGSPGVGKTTLIAALASLTGHTLCRINLSDQTDLIDLFGSDLPVEGGNPGDFAWKDAEFLRALQEGHWVLLDEMNLAPQPVLEGLNAVLDHRGTVFIPELGRSFNRHPEFRIFAAQNPLSQGGGRKGLPKSFINRFTKVYIEEHTPQDLLMVCQQLFPSCEQDTLKSMISYNTQLSMEATVKRTFARDGAPWEFNLRDILRWCSLSMSADRHLHPIQYLRAVYLQRFRTKSDEEFALRVFEKAFHTPAAGVVERRPHHSVTPTHFQVGQFHHSRSNLLPHRRPGQFLHPHLPILETLGHCIRQNWLSILSGPQECGKSEVVKLLATYTGNVLHELSFSSATDTMDILGSFEQLDDEASVRILLDSVANTLRTQIRSRAGSTESHVLCYHRIREIVGSLRTNDAVSSLQQTVSLLDQVPTNDRIRNHKHAVMELLQKRMASLTSAGQFVWVDGPLIRAANEGHWLLIDGANLCNPSVLDRLNSLCEPNGELVLSERGFVNGAVQIIRPHPNFRLFMSVDPQFGELSRAMRNRGVEINVPSIDEDCTGIIQDHKRLPRFGVTTGRLKEQGLFFDMMRRGVFLPSCLALPSQYGSGVVLDHHSSLATLKDPLSIEQSTPSDCYEHLLDFRAETHSPAHVRHLSRILGTTERRGPCDISSLLGSLHRPRLNAYVHDIRQLYVDTWGVPSSLASFQRMDILLNTSVLNGTKTTASIASLLFHGLEICVRLWQLGVAKQHKVAVDPNSPILNEVDQAVSTVTSAGEEFMSHVDKGYDAEAPGDTQAMEELLRHAMRLRKIMQQSFFDHSAAQATVTWMMKVLLSRSPRFQALSEVIRNVNKKLSPSSGLGIMEIWSSLLDTIPEVEMSNRLAELGALASRLGVEHKGLRRETFNLVALCSIRKDHHDSSLAETVSQFKNHLLERVSEGAAARMGGPSISTLICELRFQCTWPHDKVVNDIGKLIQVQFGSRNQILDRYVPYQHLIWVAETDKSTLPVLARLRVDWRQQIWSVVPPQGTTEGPTFLLIPSLLASTFGLCYWDSFSLGSFAEYKSRLDAELQLLLMSFDDHPSRLPQIREALCVELVLICRCFATSYLAETLAEVNQLLTSSRPLDPRYLIDLLGRTNNQILGQALNALIRPSFSEIGLLSSDQMSKEVLASLGAGWIAIGRLTLHLFVPDVPLDPAGIHEFTARSWREDLDNIAQQISLHKRLEAITTGNPTNACIDILTERGDRASQGLATVRDYPIRSDSTQIAIYWSEVSQFYRQVLPAAKLDPLIHGIRTGNQGALDAENVVQQSIAGFSQRLHSAYPDYADLTLILQMAFGDVRLGLRLISHSGMKIGTDPRLDTLASALVAFPTVKSAATIIASTSERGAAGLNSFQQVLLNLAALSFESNLGIPTKLSLESLRGSCSQALHLWLIDRAREEEAERTSQSLYRSKLEVHEASSEATAEEEEFLALFPSFEDAFTPTTAPCVNVSSTVHVTPADAHQFVSLYETVVCPTAPTHGSLEAFDSIRLSALTDLLRSQLASLSESMDHDSRVLRLKLLHERSKPTSTSSRMYNFYADPNTSEVSKATAIVCSLQQRVQDLRREWPEQVVLQDLESRCGLLLELHLQSPVAKILSALEQLLIQSEDWEAYASRDTSLKTHQQAITTLIVEWRRLELASWQALLEAEAAASSKSSAVWWFRLYNALIHGTDDIATRLASEGEEPLVVYLRDLIPLLEDFLRSAPLGQFQARMQLLKGFRVLASQLASTSDETHQAAFERVGRILYHVENYFGLYAENLEDGILSQRVGLEKEIKDLIKLASWKDVNIHALKESARRSHYQLFKLVRKFREILRQPISDRLLPMMASVSGIDDGAVLPLKLSVMPKQAFASLEAPALPHLQNLDRTFAKFQALLHGKILPRINAHAADPVNDFATEIITTSARLASTQLPAADKSDKRLKFQKALLVRKRKAWSDLLKELKRAGFSSAVRADVLQNHSDVLWIRSQPVFPAVIHATNDCEKYFWRLSSCLPELRRSLSNHHADVSTRDLQRSLMLVESGFSLALETRKRLVNACTSFALLKNVLRRLQMLKGCPSIANYGSTISGVIVAWQSHLLRVHSSLVEMMDALSMIQNLDAASDTISSIISDSRLLADSTKDHCRHIALVVEAVQSTPVPVLLEDEAIFLTTLSNHLLTVRDTIVKWSAEHPRLFHIFHAVSGWLDSQCIPPLPPMPISPQSVTTTDSVINSLLIVVQDVLSNYPQMVDQEKEDRDRYILDDIISTQTLSSLLDIVGTADRLNTCLVSLASRDRDSVLTDLDRLLPFVNLYADITEIQLKSHSQWLRSLLKLDYVVCSVTYTIATQGFCKPPDAEESGDGSESSQVEGGVGMGEGTGTENVSKEIDEEHQVEGLKGDESNDAEQRDTSDDPNAIEMSEDIGGDMEDVPDTGSQEGDEGSDEDDSKEDLEEQIGQLDKSDPSAVDEKLWGDEEGDDSNQDDDKINEDRAQHTSSESEVVAKEGKQGKHDASSKEEEQAKPEESNDSQKEDAPEKDDVDDDQAQGEPPGAEGAPMDDFVQDANTLDLPDDINMGPEEIEDDGMDIDDENGNEMPEPADDASINEDEAATEAPETNEGNNPQDTDTVDLAREDVSQPEPDGEEDPPREDEAQDNQAVAAADVSSGDGYANEEESHAVNKGDASSSRQTGRGKGGIGHDDAQQDQTAPPDREPSGVDQDLLEADESQAAGDASSGSQQGPAPSQSRPGDDKELPNPLRSLSDALEEIHRRLGPILESAETDAPMPKLGGSSETKPIEYVRPGEEDHDMDALGPAGEEQVAQLDKLKLIDDDEGGQGDGEGDHNMDVDVDAQTEEEPNVQDSQAFDSAQESSTAPGVGVESAIVNPSKKYGQGGPSRPPEHTDAETEALREEPPDVETQLREWQSLGQPEQAAPQLWRLYESLTSDLSNTLCEQLRLILEPTLATRLKGDYRTGKRLNMKKVISYIASDYTKDKIWLRRTRPSQREFQILLALDDSRSMAESHSVHLAFQTLALVSKALTRLEAGDIAVARFGEAFDLLHGFGEQGPFNDQTGSRVISSFKFDQKSTNVLSLLQRSLQALEQARERRSSSAADLWQLEIIVSDGICQDHEQLRNVLRKAIEQKVMIVFIIIDSLHPPTTQSHSRGGAEKTAAHSIMSMEKVTFKSVDGRMELQREMYLDSFPFEYYVVLRNVEALPDVLSSTLKQFFERISGQ</sequence>
<dbReference type="FunFam" id="3.40.50.300:FF:000142">
    <property type="entry name" value="Midasin"/>
    <property type="match status" value="1"/>
</dbReference>